<accession>A0A916K5C6</accession>
<gene>
    <name evidence="1" type="ORF">PAESOLCIP111_05013</name>
</gene>
<reference evidence="1" key="1">
    <citation type="submission" date="2021-06" db="EMBL/GenBank/DDBJ databases">
        <authorList>
            <person name="Criscuolo A."/>
        </authorList>
    </citation>
    <scope>NUCLEOTIDE SEQUENCE</scope>
    <source>
        <strain evidence="1">CIP111600</strain>
    </source>
</reference>
<dbReference type="Proteomes" id="UP000693672">
    <property type="component" value="Unassembled WGS sequence"/>
</dbReference>
<evidence type="ECO:0000313" key="1">
    <source>
        <dbReference type="EMBL" id="CAG7645750.1"/>
    </source>
</evidence>
<evidence type="ECO:0000313" key="2">
    <source>
        <dbReference type="Proteomes" id="UP000693672"/>
    </source>
</evidence>
<name>A0A916K5C6_9BACL</name>
<proteinExistence type="predicted"/>
<dbReference type="RefSeq" id="WP_218094727.1">
    <property type="nucleotide sequence ID" value="NZ_CAJVAS010000032.1"/>
</dbReference>
<keyword evidence="2" id="KW-1185">Reference proteome</keyword>
<dbReference type="EMBL" id="CAJVAS010000032">
    <property type="protein sequence ID" value="CAG7645750.1"/>
    <property type="molecule type" value="Genomic_DNA"/>
</dbReference>
<dbReference type="AlphaFoldDB" id="A0A916K5C6"/>
<sequence length="601" mass="66365">MNFTLKRSRRYVRATLILFVILLLLSAWKSYYARSKMTAYAHAAEFQAQGRQLEAEEAYIRVQSMRAFDYKERETAAALSALRPLTELYHTAAQISADIEAARNVGDVPTLVKAAEQWSQMKQAAAGQDEKTRSAFAQSEAEYKPDQRLSDAFAQVKKNLTAGLESWTAGKNAGEGDRMLAYLVQIPAAYYPNEKTKTAELNRLGQKYGQARLNAVLKGTALAEALGESDKLLQLYAAYRLDSAWISGKVEPFIQTVLSGQLDKNDVKGFLGNVRLLQEHPAVVKPGSKTEAYVRTSVQKLLSRARQLADARKFQDAVELYSLLSSYQNTENELLETEQRWMETDPARLLGKAAGEDRDFSYMTSVKGKWGAKAIAAGLAENKTLILARLLQDGSVSKTEVEVGKGVTVTSIQLNDSIGGNASPVLLLEAASKNRKSRYLVYEALPQELRLLLDLEADSYTLVRKGDVQFDNPAGEGPGSKVAYEYRDGGLRQTQQTQQPPQQPQAPPQQSYKLVTVEDLPNSKAENVRFECDIVTVDGSNALGESDNQYVLLTGSGNGAKANWKRGNALITGMYTGAEQMKIGSQTVNVYRVQVLEVHYP</sequence>
<comment type="caution">
    <text evidence="1">The sequence shown here is derived from an EMBL/GenBank/DDBJ whole genome shotgun (WGS) entry which is preliminary data.</text>
</comment>
<protein>
    <submittedName>
        <fullName evidence="1">Uncharacterized protein</fullName>
    </submittedName>
</protein>
<organism evidence="1 2">
    <name type="scientific">Paenibacillus solanacearum</name>
    <dbReference type="NCBI Taxonomy" id="2048548"/>
    <lineage>
        <taxon>Bacteria</taxon>
        <taxon>Bacillati</taxon>
        <taxon>Bacillota</taxon>
        <taxon>Bacilli</taxon>
        <taxon>Bacillales</taxon>
        <taxon>Paenibacillaceae</taxon>
        <taxon>Paenibacillus</taxon>
    </lineage>
</organism>